<keyword evidence="2" id="KW-1133">Transmembrane helix</keyword>
<feature type="region of interest" description="Disordered" evidence="1">
    <location>
        <begin position="1"/>
        <end position="20"/>
    </location>
</feature>
<protein>
    <submittedName>
        <fullName evidence="3">Protein phosphatase 1 regulatory subunit 36 isoform X1</fullName>
    </submittedName>
</protein>
<feature type="compositionally biased region" description="Acidic residues" evidence="1">
    <location>
        <begin position="382"/>
        <end position="402"/>
    </location>
</feature>
<dbReference type="PANTHER" id="PTHR21055:SF3">
    <property type="entry name" value="PROTEIN PHOSPHATASE 1 REGULATORY SUBUNIT 36"/>
    <property type="match status" value="1"/>
</dbReference>
<evidence type="ECO:0000313" key="3">
    <source>
        <dbReference type="EMBL" id="KAF5889389.1"/>
    </source>
</evidence>
<dbReference type="Pfam" id="PF14895">
    <property type="entry name" value="PPPI_inhib"/>
    <property type="match status" value="1"/>
</dbReference>
<keyword evidence="2" id="KW-0812">Transmembrane</keyword>
<name>A0A8J4U262_CLAMG</name>
<evidence type="ECO:0000256" key="1">
    <source>
        <dbReference type="SAM" id="MobiDB-lite"/>
    </source>
</evidence>
<dbReference type="InterPro" id="IPR026142">
    <property type="entry name" value="Pro_pase_1_reg_su_36"/>
</dbReference>
<evidence type="ECO:0000313" key="4">
    <source>
        <dbReference type="Proteomes" id="UP000727407"/>
    </source>
</evidence>
<dbReference type="OrthoDB" id="6724830at2759"/>
<dbReference type="GO" id="GO:0019902">
    <property type="term" value="F:phosphatase binding"/>
    <property type="evidence" value="ECO:0007669"/>
    <property type="project" value="InterPro"/>
</dbReference>
<dbReference type="PANTHER" id="PTHR21055">
    <property type="entry name" value="PROTEIN PHOSPHATASE 1 REGULATORY SUBUNIT 36"/>
    <property type="match status" value="1"/>
</dbReference>
<gene>
    <name evidence="3" type="primary">ppp1r36</name>
    <name evidence="3" type="ORF">DAT39_020922</name>
</gene>
<feature type="region of interest" description="Disordered" evidence="1">
    <location>
        <begin position="367"/>
        <end position="448"/>
    </location>
</feature>
<feature type="compositionally biased region" description="Polar residues" evidence="1">
    <location>
        <begin position="411"/>
        <end position="420"/>
    </location>
</feature>
<proteinExistence type="predicted"/>
<reference evidence="3" key="1">
    <citation type="submission" date="2020-07" db="EMBL/GenBank/DDBJ databases">
        <title>Clarias magur genome sequencing, assembly and annotation.</title>
        <authorList>
            <person name="Kushwaha B."/>
            <person name="Kumar R."/>
            <person name="Das P."/>
            <person name="Joshi C.G."/>
            <person name="Kumar D."/>
            <person name="Nagpure N.S."/>
            <person name="Pandey M."/>
            <person name="Agarwal S."/>
            <person name="Srivastava S."/>
            <person name="Singh M."/>
            <person name="Sahoo L."/>
            <person name="Jayasankar P."/>
            <person name="Meher P.K."/>
            <person name="Koringa P.G."/>
            <person name="Iquebal M.A."/>
            <person name="Das S.P."/>
            <person name="Bit A."/>
            <person name="Patnaik S."/>
            <person name="Patel N."/>
            <person name="Shah T.M."/>
            <person name="Hinsu A."/>
            <person name="Jena J.K."/>
        </authorList>
    </citation>
    <scope>NUCLEOTIDE SEQUENCE</scope>
    <source>
        <strain evidence="3">CIFAMagur01</strain>
        <tissue evidence="3">Testis</tissue>
    </source>
</reference>
<feature type="region of interest" description="Disordered" evidence="1">
    <location>
        <begin position="264"/>
        <end position="296"/>
    </location>
</feature>
<feature type="transmembrane region" description="Helical" evidence="2">
    <location>
        <begin position="218"/>
        <end position="236"/>
    </location>
</feature>
<feature type="compositionally biased region" description="Polar residues" evidence="1">
    <location>
        <begin position="428"/>
        <end position="439"/>
    </location>
</feature>
<dbReference type="Proteomes" id="UP000727407">
    <property type="component" value="Unassembled WGS sequence"/>
</dbReference>
<accession>A0A8J4U262</accession>
<comment type="caution">
    <text evidence="3">The sequence shown here is derived from an EMBL/GenBank/DDBJ whole genome shotgun (WGS) entry which is preliminary data.</text>
</comment>
<keyword evidence="2" id="KW-0472">Membrane</keyword>
<evidence type="ECO:0000256" key="2">
    <source>
        <dbReference type="SAM" id="Phobius"/>
    </source>
</evidence>
<sequence length="448" mass="50387">MAKSRKETDSVPPPGKWTWNDETQSLEFTCFTISDGKKKKKKDSMTSTYQERIREHLLKVSQCMSSAKGGSSGLRKSAGPDELTAYKDATRSSQRDSITLEDVKRVALSSMQEKEALPVPLCFPVVIRSKELDEFLVALLLYLHCYWQKKALEERPKAPMEDESMREVQMKAEASVKLELAKKHLAFCYSSLVLGQGLSQQHHMACGRSRMSSTNRDMLLYECLYSFLCYVAWVTFGRQNLMDIQTEIGCLMRPDMFNPALRAQRNKPGVEEEEHEKTQKESQSATIPSIRKPRHGPGLVSVLKGCSPVMSSILPSLREKASNVFQSSSLHKQKSDQLIDPDAVMEELRQQLESCSFGILGKPLSHLSHTASTPQEAHVNSEELDLEDHAEDDDDDTNEENLTDNKDRKTTFMQQTSATMTGEKHSSLSRAHTVTSRATTEAPLSDTE</sequence>
<dbReference type="EMBL" id="QNUK01000819">
    <property type="protein sequence ID" value="KAF5889389.1"/>
    <property type="molecule type" value="Genomic_DNA"/>
</dbReference>
<dbReference type="AlphaFoldDB" id="A0A8J4U262"/>
<organism evidence="3 4">
    <name type="scientific">Clarias magur</name>
    <name type="common">Asian catfish</name>
    <name type="synonym">Macropteronotus magur</name>
    <dbReference type="NCBI Taxonomy" id="1594786"/>
    <lineage>
        <taxon>Eukaryota</taxon>
        <taxon>Metazoa</taxon>
        <taxon>Chordata</taxon>
        <taxon>Craniata</taxon>
        <taxon>Vertebrata</taxon>
        <taxon>Euteleostomi</taxon>
        <taxon>Actinopterygii</taxon>
        <taxon>Neopterygii</taxon>
        <taxon>Teleostei</taxon>
        <taxon>Ostariophysi</taxon>
        <taxon>Siluriformes</taxon>
        <taxon>Clariidae</taxon>
        <taxon>Clarias</taxon>
    </lineage>
</organism>
<keyword evidence="4" id="KW-1185">Reference proteome</keyword>